<evidence type="ECO:0000256" key="1">
    <source>
        <dbReference type="ARBA" id="ARBA00023015"/>
    </source>
</evidence>
<dbReference type="PANTHER" id="PTHR30055:SF151">
    <property type="entry name" value="TRANSCRIPTIONAL REGULATORY PROTEIN"/>
    <property type="match status" value="1"/>
</dbReference>
<keyword evidence="1" id="KW-0805">Transcription regulation</keyword>
<evidence type="ECO:0000259" key="6">
    <source>
        <dbReference type="PROSITE" id="PS50977"/>
    </source>
</evidence>
<evidence type="ECO:0000313" key="7">
    <source>
        <dbReference type="EMBL" id="MDI5971187.1"/>
    </source>
</evidence>
<dbReference type="Pfam" id="PF02909">
    <property type="entry name" value="TetR_C_1"/>
    <property type="match status" value="1"/>
</dbReference>
<dbReference type="EMBL" id="JABXJJ020000020">
    <property type="protein sequence ID" value="MDI5971187.1"/>
    <property type="molecule type" value="Genomic_DNA"/>
</dbReference>
<feature type="region of interest" description="Disordered" evidence="5">
    <location>
        <begin position="66"/>
        <end position="126"/>
    </location>
</feature>
<accession>A0AA90K9S0</accession>
<organism evidence="7">
    <name type="scientific">Streptantibioticus silvisoli</name>
    <dbReference type="NCBI Taxonomy" id="2705255"/>
    <lineage>
        <taxon>Bacteria</taxon>
        <taxon>Bacillati</taxon>
        <taxon>Actinomycetota</taxon>
        <taxon>Actinomycetes</taxon>
        <taxon>Kitasatosporales</taxon>
        <taxon>Streptomycetaceae</taxon>
        <taxon>Streptantibioticus</taxon>
    </lineage>
</organism>
<dbReference type="PROSITE" id="PS50977">
    <property type="entry name" value="HTH_TETR_2"/>
    <property type="match status" value="1"/>
</dbReference>
<evidence type="ECO:0000256" key="2">
    <source>
        <dbReference type="ARBA" id="ARBA00023125"/>
    </source>
</evidence>
<keyword evidence="2 4" id="KW-0238">DNA-binding</keyword>
<dbReference type="SUPFAM" id="SSF48498">
    <property type="entry name" value="Tetracyclin repressor-like, C-terminal domain"/>
    <property type="match status" value="1"/>
</dbReference>
<dbReference type="InterPro" id="IPR001647">
    <property type="entry name" value="HTH_TetR"/>
</dbReference>
<feature type="DNA-binding region" description="H-T-H motif" evidence="4">
    <location>
        <begin position="25"/>
        <end position="44"/>
    </location>
</feature>
<feature type="compositionally biased region" description="Low complexity" evidence="5">
    <location>
        <begin position="76"/>
        <end position="126"/>
    </location>
</feature>
<comment type="caution">
    <text evidence="7">The sequence shown here is derived from an EMBL/GenBank/DDBJ whole genome shotgun (WGS) entry which is preliminary data.</text>
</comment>
<evidence type="ECO:0000256" key="5">
    <source>
        <dbReference type="SAM" id="MobiDB-lite"/>
    </source>
</evidence>
<feature type="domain" description="HTH tetR-type" evidence="6">
    <location>
        <begin position="2"/>
        <end position="62"/>
    </location>
</feature>
<dbReference type="InterPro" id="IPR036271">
    <property type="entry name" value="Tet_transcr_reg_TetR-rel_C_sf"/>
</dbReference>
<name>A0AA90K9S0_9ACTN</name>
<dbReference type="GO" id="GO:0000976">
    <property type="term" value="F:transcription cis-regulatory region binding"/>
    <property type="evidence" value="ECO:0007669"/>
    <property type="project" value="TreeGrafter"/>
</dbReference>
<evidence type="ECO:0000256" key="4">
    <source>
        <dbReference type="PROSITE-ProRule" id="PRU00335"/>
    </source>
</evidence>
<dbReference type="InterPro" id="IPR004111">
    <property type="entry name" value="Repressor_TetR_C"/>
</dbReference>
<dbReference type="GO" id="GO:0003700">
    <property type="term" value="F:DNA-binding transcription factor activity"/>
    <property type="evidence" value="ECO:0007669"/>
    <property type="project" value="TreeGrafter"/>
</dbReference>
<dbReference type="Pfam" id="PF00440">
    <property type="entry name" value="TetR_N"/>
    <property type="match status" value="1"/>
</dbReference>
<dbReference type="Gene3D" id="1.10.10.60">
    <property type="entry name" value="Homeodomain-like"/>
    <property type="match status" value="1"/>
</dbReference>
<protein>
    <submittedName>
        <fullName evidence="7">TetR/AcrR family transcriptional regulator</fullName>
    </submittedName>
</protein>
<evidence type="ECO:0000256" key="3">
    <source>
        <dbReference type="ARBA" id="ARBA00023163"/>
    </source>
</evidence>
<dbReference type="InterPro" id="IPR050109">
    <property type="entry name" value="HTH-type_TetR-like_transc_reg"/>
</dbReference>
<keyword evidence="3" id="KW-0804">Transcription</keyword>
<dbReference type="RefSeq" id="WP_282698803.1">
    <property type="nucleotide sequence ID" value="NZ_JABXJJ020000020.1"/>
</dbReference>
<reference evidence="7" key="1">
    <citation type="submission" date="2023-05" db="EMBL/GenBank/DDBJ databases">
        <title>Streptantibioticus silvisoli sp. nov., acidotolerant actinomycetes 1 from pine litter.</title>
        <authorList>
            <person name="Swiecimska M."/>
            <person name="Golinska P."/>
            <person name="Sangal V."/>
            <person name="Wachnowicz B."/>
            <person name="Goodfellow M."/>
        </authorList>
    </citation>
    <scope>NUCLEOTIDE SEQUENCE</scope>
    <source>
        <strain evidence="7">SL13</strain>
    </source>
</reference>
<dbReference type="PANTHER" id="PTHR30055">
    <property type="entry name" value="HTH-TYPE TRANSCRIPTIONAL REGULATOR RUTR"/>
    <property type="match status" value="1"/>
</dbReference>
<gene>
    <name evidence="7" type="ORF">POF50_017865</name>
</gene>
<sequence>MPLRRETVVDAALELLDEVGLDALTTRALTGRLGVRPGALYWHVRDKRELLTAVAERIMDEVFAPAMAPADPPNSTPTTAPADTPAAATPALATPADGTSAAATPADGTPAPATPAADTPATDSGPADDWIADVTVFAHALRSALLRHRDGARLVATHTPVSPVALRAVEEGLARMRAAGVPLELAAHFGDTVTSYVTGFALQEQAAPGGTAAGPAPDAAAYPHLTAWAGLHTTPDRDAAFRTGIALITGGLRVALEAGSGQV</sequence>
<dbReference type="AlphaFoldDB" id="A0AA90K9S0"/>
<dbReference type="GO" id="GO:0045892">
    <property type="term" value="P:negative regulation of DNA-templated transcription"/>
    <property type="evidence" value="ECO:0007669"/>
    <property type="project" value="InterPro"/>
</dbReference>
<dbReference type="PRINTS" id="PR00455">
    <property type="entry name" value="HTHTETR"/>
</dbReference>
<dbReference type="InterPro" id="IPR009057">
    <property type="entry name" value="Homeodomain-like_sf"/>
</dbReference>
<dbReference type="Gene3D" id="1.10.357.10">
    <property type="entry name" value="Tetracycline Repressor, domain 2"/>
    <property type="match status" value="1"/>
</dbReference>
<proteinExistence type="predicted"/>
<dbReference type="SUPFAM" id="SSF46689">
    <property type="entry name" value="Homeodomain-like"/>
    <property type="match status" value="1"/>
</dbReference>